<organism evidence="1">
    <name type="scientific">viral metagenome</name>
    <dbReference type="NCBI Taxonomy" id="1070528"/>
    <lineage>
        <taxon>unclassified sequences</taxon>
        <taxon>metagenomes</taxon>
        <taxon>organismal metagenomes</taxon>
    </lineage>
</organism>
<dbReference type="AlphaFoldDB" id="A0A6M3JVI3"/>
<evidence type="ECO:0000313" key="1">
    <source>
        <dbReference type="EMBL" id="QJA73408.1"/>
    </source>
</evidence>
<dbReference type="EMBL" id="MT142025">
    <property type="protein sequence ID" value="QJA73408.1"/>
    <property type="molecule type" value="Genomic_DNA"/>
</dbReference>
<evidence type="ECO:0008006" key="2">
    <source>
        <dbReference type="Google" id="ProtNLM"/>
    </source>
</evidence>
<protein>
    <recommendedName>
        <fullName evidence="2">Glycosyltransferase</fullName>
    </recommendedName>
</protein>
<name>A0A6M3JVI3_9ZZZZ</name>
<proteinExistence type="predicted"/>
<sequence length="217" mass="24779">MKVALLIPEKPNTHPVLRQRSLCCQQQAVASLQDAGIETVVFRDSRQAGDRPGLTLQQRVAITGPLRNALVKDRILPDRTITHVACIDADIFYGKDMVRDLLRVTTCDIVAPMVLLEGYQSRFYDIAGFIEDSKYTPLYPPYFAQQSPIVRMRCVGSFYIVPAEIFHDGATYWSPHPELVEHWGVCEFARSQRYHVLCDTRKAVFHADLRNYGEAWH</sequence>
<accession>A0A6M3JVI3</accession>
<gene>
    <name evidence="1" type="ORF">MM415A02384_0004</name>
</gene>
<reference evidence="1" key="1">
    <citation type="submission" date="2020-03" db="EMBL/GenBank/DDBJ databases">
        <title>The deep terrestrial virosphere.</title>
        <authorList>
            <person name="Holmfeldt K."/>
            <person name="Nilsson E."/>
            <person name="Simone D."/>
            <person name="Lopez-Fernandez M."/>
            <person name="Wu X."/>
            <person name="de Brujin I."/>
            <person name="Lundin D."/>
            <person name="Andersson A."/>
            <person name="Bertilsson S."/>
            <person name="Dopson M."/>
        </authorList>
    </citation>
    <scope>NUCLEOTIDE SEQUENCE</scope>
    <source>
        <strain evidence="1">MM415A02384</strain>
    </source>
</reference>